<accession>A0ABV5WPB7</accession>
<dbReference type="Proteomes" id="UP001589609">
    <property type="component" value="Unassembled WGS sequence"/>
</dbReference>
<dbReference type="InterPro" id="IPR025059">
    <property type="entry name" value="DUF3997"/>
</dbReference>
<feature type="signal peptide" evidence="1">
    <location>
        <begin position="1"/>
        <end position="21"/>
    </location>
</feature>
<proteinExistence type="predicted"/>
<keyword evidence="3" id="KW-1185">Reference proteome</keyword>
<comment type="caution">
    <text evidence="2">The sequence shown here is derived from an EMBL/GenBank/DDBJ whole genome shotgun (WGS) entry which is preliminary data.</text>
</comment>
<reference evidence="2 3" key="1">
    <citation type="submission" date="2024-09" db="EMBL/GenBank/DDBJ databases">
        <authorList>
            <person name="Sun Q."/>
            <person name="Mori K."/>
        </authorList>
    </citation>
    <scope>NUCLEOTIDE SEQUENCE [LARGE SCALE GENOMIC DNA]</scope>
    <source>
        <strain evidence="2 3">JCM 11201</strain>
    </source>
</reference>
<dbReference type="EMBL" id="JBHMAF010000196">
    <property type="protein sequence ID" value="MFB9762086.1"/>
    <property type="molecule type" value="Genomic_DNA"/>
</dbReference>
<dbReference type="RefSeq" id="WP_379952323.1">
    <property type="nucleotide sequence ID" value="NZ_JAPCYI010000001.1"/>
</dbReference>
<protein>
    <submittedName>
        <fullName evidence="2">DUF3997 domain-containing protein</fullName>
    </submittedName>
</protein>
<dbReference type="PROSITE" id="PS51257">
    <property type="entry name" value="PROKAR_LIPOPROTEIN"/>
    <property type="match status" value="1"/>
</dbReference>
<sequence>MTKNTFLLFVACLLLSGCAFPSPYTQYDIGADYEVLQSSTNGTQILPKMDAFNASQLIPPVVTEVAWNDSYILAKQLELQPDPLNPDAQTPNQQNARYWIIDLKYNKRFGPYTKKQFEAQKKEFRISSSLQLQKVEKLAQK</sequence>
<feature type="chain" id="PRO_5045494556" evidence="1">
    <location>
        <begin position="22"/>
        <end position="141"/>
    </location>
</feature>
<evidence type="ECO:0000256" key="1">
    <source>
        <dbReference type="SAM" id="SignalP"/>
    </source>
</evidence>
<gene>
    <name evidence="2" type="ORF">ACFFMS_28065</name>
</gene>
<evidence type="ECO:0000313" key="2">
    <source>
        <dbReference type="EMBL" id="MFB9762086.1"/>
    </source>
</evidence>
<evidence type="ECO:0000313" key="3">
    <source>
        <dbReference type="Proteomes" id="UP001589609"/>
    </source>
</evidence>
<organism evidence="2 3">
    <name type="scientific">Ectobacillus funiculus</name>
    <dbReference type="NCBI Taxonomy" id="137993"/>
    <lineage>
        <taxon>Bacteria</taxon>
        <taxon>Bacillati</taxon>
        <taxon>Bacillota</taxon>
        <taxon>Bacilli</taxon>
        <taxon>Bacillales</taxon>
        <taxon>Bacillaceae</taxon>
        <taxon>Ectobacillus</taxon>
    </lineage>
</organism>
<dbReference type="Pfam" id="PF13162">
    <property type="entry name" value="DUF3997"/>
    <property type="match status" value="1"/>
</dbReference>
<keyword evidence="1" id="KW-0732">Signal</keyword>
<name>A0ABV5WPB7_9BACI</name>